<dbReference type="Pfam" id="PF17755">
    <property type="entry name" value="UvrA_DNA-bind"/>
    <property type="match status" value="1"/>
</dbReference>
<evidence type="ECO:0000256" key="6">
    <source>
        <dbReference type="ARBA" id="ARBA00022763"/>
    </source>
</evidence>
<keyword evidence="13" id="KW-0234">DNA repair</keyword>
<dbReference type="Gene3D" id="3.40.50.300">
    <property type="entry name" value="P-loop containing nucleotide triphosphate hydrolases"/>
    <property type="match status" value="2"/>
</dbReference>
<keyword evidence="4" id="KW-0677">Repeat</keyword>
<keyword evidence="8" id="KW-0863">Zinc-finger</keyword>
<evidence type="ECO:0000313" key="19">
    <source>
        <dbReference type="EMBL" id="MBM7839516.1"/>
    </source>
</evidence>
<keyword evidence="3" id="KW-0479">Metal-binding</keyword>
<evidence type="ECO:0000256" key="1">
    <source>
        <dbReference type="ARBA" id="ARBA00004496"/>
    </source>
</evidence>
<dbReference type="InterPro" id="IPR017871">
    <property type="entry name" value="ABC_transporter-like_CS"/>
</dbReference>
<evidence type="ECO:0000256" key="3">
    <source>
        <dbReference type="ARBA" id="ARBA00022723"/>
    </source>
</evidence>
<evidence type="ECO:0000256" key="9">
    <source>
        <dbReference type="ARBA" id="ARBA00022833"/>
    </source>
</evidence>
<dbReference type="SMART" id="SM00382">
    <property type="entry name" value="AAA"/>
    <property type="match status" value="2"/>
</dbReference>
<evidence type="ECO:0000313" key="20">
    <source>
        <dbReference type="Proteomes" id="UP001179280"/>
    </source>
</evidence>
<dbReference type="Proteomes" id="UP001179280">
    <property type="component" value="Unassembled WGS sequence"/>
</dbReference>
<feature type="domain" description="ABC transporter" evidence="18">
    <location>
        <begin position="480"/>
        <end position="810"/>
    </location>
</feature>
<accession>A0ABS2SWY3</accession>
<dbReference type="Gene3D" id="1.10.8.280">
    <property type="entry name" value="ABC transporter ATPase domain-like"/>
    <property type="match status" value="1"/>
</dbReference>
<feature type="domain" description="ABC transporter" evidence="18">
    <location>
        <begin position="5"/>
        <end position="471"/>
    </location>
</feature>
<evidence type="ECO:0000256" key="2">
    <source>
        <dbReference type="ARBA" id="ARBA00022490"/>
    </source>
</evidence>
<dbReference type="RefSeq" id="WP_204466748.1">
    <property type="nucleotide sequence ID" value="NZ_JAFBCV010000008.1"/>
</dbReference>
<evidence type="ECO:0000256" key="4">
    <source>
        <dbReference type="ARBA" id="ARBA00022737"/>
    </source>
</evidence>
<keyword evidence="7" id="KW-0228">DNA excision</keyword>
<proteinExistence type="inferred from homology"/>
<feature type="region of interest" description="Disordered" evidence="17">
    <location>
        <begin position="790"/>
        <end position="812"/>
    </location>
</feature>
<keyword evidence="12" id="KW-0238">DNA-binding</keyword>
<evidence type="ECO:0000256" key="15">
    <source>
        <dbReference type="ARBA" id="ARBA00039316"/>
    </source>
</evidence>
<evidence type="ECO:0000256" key="13">
    <source>
        <dbReference type="ARBA" id="ARBA00023204"/>
    </source>
</evidence>
<sequence>MQTTIRIRGARENNLKNISLDIPKHQLVVVTGPSGSGKSTLALDLLQRECQRQYLESSVGSADAIARPDVDLIEGLSPSIGVNQQQANRNPRSTVGTVTDLYTYLRTIFQKRGTRLCTSCQTEMMAPLDDTKPVTCPACQKEHDPFTKADFSFNTPSGACSTCSGLGTTLEINQNALFDYEKSLLDGAVVFWNKGIQDYYGSVYQAAKKHYGLSDDLSIPLADYSQVEWDLLLYGVESKQIGEHFPAQLPPKTATKGKFEGILTGMWRRYQEKSGESSEAHFFIPTVCPDCHGERLRHETRIVHVHHQTLPQLANRSLQELIYWIENVQTVYREANDSLLTSVLYDLHTKVKRILRVGLGYLTLDRTTITLSGGEAQRLRLASILGSGLTGVLYLLDEPTAGLHAKDTEGLIDIMKQLRDLGNTVLVIEHNRQVIERADQIIDVGPGAGRFGGEIVGQGTLSQLKAQPASITGRVFSQAQRLVSKQRAGNGYMLTIEGAMKHNLKNVNVSFPLGSLISVSGVSGSGKSSLIFDVLAVAKQAPYSGCQTINGMEQVDTIIQVGQTPLSRMQRSNIATYMDLFTHVRKLYAQQPVAKAAGLTAKHFSFNTAGGRCDRCEGLGVVDLDMHFLSHLQVTCPVCRGKRFKEEVLAVKLDGHSISDLLALAIEESLDLFKSHKKLHELLALLGEVGLGYLQWGQALTTLSGGEAQRIKLAKELSKKTTGHTLYLLDEPSSGLHPTDIAKLSLLLNKLVDAGNTVIMVEHHIDLIASSDWVIDMGPDGGSAGGQLVASGPPEEVARHPTSATAPFLRNE</sequence>
<evidence type="ECO:0000256" key="14">
    <source>
        <dbReference type="ARBA" id="ARBA00038000"/>
    </source>
</evidence>
<dbReference type="InterPro" id="IPR027417">
    <property type="entry name" value="P-loop_NTPase"/>
</dbReference>
<keyword evidence="20" id="KW-1185">Reference proteome</keyword>
<dbReference type="InterPro" id="IPR041552">
    <property type="entry name" value="UvrA_DNA-bd"/>
</dbReference>
<dbReference type="InterPro" id="IPR004602">
    <property type="entry name" value="UvrA"/>
</dbReference>
<dbReference type="PANTHER" id="PTHR43152">
    <property type="entry name" value="UVRABC SYSTEM PROTEIN A"/>
    <property type="match status" value="1"/>
</dbReference>
<evidence type="ECO:0000256" key="5">
    <source>
        <dbReference type="ARBA" id="ARBA00022741"/>
    </source>
</evidence>
<keyword evidence="9" id="KW-0862">Zinc</keyword>
<dbReference type="PANTHER" id="PTHR43152:SF3">
    <property type="entry name" value="UVRABC SYSTEM PROTEIN A"/>
    <property type="match status" value="1"/>
</dbReference>
<evidence type="ECO:0000256" key="8">
    <source>
        <dbReference type="ARBA" id="ARBA00022771"/>
    </source>
</evidence>
<dbReference type="Gene3D" id="1.20.1580.10">
    <property type="entry name" value="ABC transporter ATPase like domain"/>
    <property type="match status" value="2"/>
</dbReference>
<comment type="subcellular location">
    <subcellularLocation>
        <location evidence="1">Cytoplasm</location>
    </subcellularLocation>
</comment>
<comment type="similarity">
    <text evidence="14">Belongs to the ABC transporter superfamily. UvrA family.</text>
</comment>
<dbReference type="SUPFAM" id="SSF52540">
    <property type="entry name" value="P-loop containing nucleoside triphosphate hydrolases"/>
    <property type="match status" value="2"/>
</dbReference>
<keyword evidence="11" id="KW-0267">Excision nuclease</keyword>
<evidence type="ECO:0000256" key="12">
    <source>
        <dbReference type="ARBA" id="ARBA00023125"/>
    </source>
</evidence>
<dbReference type="Pfam" id="PF00005">
    <property type="entry name" value="ABC_tran"/>
    <property type="match status" value="2"/>
</dbReference>
<comment type="caution">
    <text evidence="19">The sequence shown here is derived from an EMBL/GenBank/DDBJ whole genome shotgun (WGS) entry which is preliminary data.</text>
</comment>
<keyword evidence="5" id="KW-0547">Nucleotide-binding</keyword>
<evidence type="ECO:0000256" key="10">
    <source>
        <dbReference type="ARBA" id="ARBA00022840"/>
    </source>
</evidence>
<evidence type="ECO:0000256" key="17">
    <source>
        <dbReference type="SAM" id="MobiDB-lite"/>
    </source>
</evidence>
<evidence type="ECO:0000256" key="11">
    <source>
        <dbReference type="ARBA" id="ARBA00022881"/>
    </source>
</evidence>
<dbReference type="NCBIfam" id="TIGR00630">
    <property type="entry name" value="uvra"/>
    <property type="match status" value="1"/>
</dbReference>
<protein>
    <recommendedName>
        <fullName evidence="15">UvrABC system protein A</fullName>
    </recommendedName>
    <alternativeName>
        <fullName evidence="16">Excinuclease ABC subunit A</fullName>
    </alternativeName>
</protein>
<keyword evidence="10" id="KW-0067">ATP-binding</keyword>
<dbReference type="InterPro" id="IPR003593">
    <property type="entry name" value="AAA+_ATPase"/>
</dbReference>
<dbReference type="EMBL" id="JAFBCV010000008">
    <property type="protein sequence ID" value="MBM7839516.1"/>
    <property type="molecule type" value="Genomic_DNA"/>
</dbReference>
<keyword evidence="6" id="KW-0227">DNA damage</keyword>
<reference evidence="19" key="1">
    <citation type="submission" date="2021-01" db="EMBL/GenBank/DDBJ databases">
        <title>Genomic Encyclopedia of Type Strains, Phase IV (KMG-IV): sequencing the most valuable type-strain genomes for metagenomic binning, comparative biology and taxonomic classification.</title>
        <authorList>
            <person name="Goeker M."/>
        </authorList>
    </citation>
    <scope>NUCLEOTIDE SEQUENCE</scope>
    <source>
        <strain evidence="19">DSM 21943</strain>
    </source>
</reference>
<evidence type="ECO:0000259" key="18">
    <source>
        <dbReference type="PROSITE" id="PS50893"/>
    </source>
</evidence>
<gene>
    <name evidence="19" type="ORF">JOC54_002796</name>
</gene>
<dbReference type="InterPro" id="IPR003439">
    <property type="entry name" value="ABC_transporter-like_ATP-bd"/>
</dbReference>
<dbReference type="PROSITE" id="PS50893">
    <property type="entry name" value="ABC_TRANSPORTER_2"/>
    <property type="match status" value="2"/>
</dbReference>
<evidence type="ECO:0000256" key="16">
    <source>
        <dbReference type="ARBA" id="ARBA00042156"/>
    </source>
</evidence>
<organism evidence="19 20">
    <name type="scientific">Shouchella xiaoxiensis</name>
    <dbReference type="NCBI Taxonomy" id="766895"/>
    <lineage>
        <taxon>Bacteria</taxon>
        <taxon>Bacillati</taxon>
        <taxon>Bacillota</taxon>
        <taxon>Bacilli</taxon>
        <taxon>Bacillales</taxon>
        <taxon>Bacillaceae</taxon>
        <taxon>Shouchella</taxon>
    </lineage>
</organism>
<evidence type="ECO:0000256" key="7">
    <source>
        <dbReference type="ARBA" id="ARBA00022769"/>
    </source>
</evidence>
<dbReference type="PROSITE" id="PS00211">
    <property type="entry name" value="ABC_TRANSPORTER_1"/>
    <property type="match status" value="2"/>
</dbReference>
<name>A0ABS2SWY3_9BACI</name>
<keyword evidence="2" id="KW-0963">Cytoplasm</keyword>